<keyword evidence="3" id="KW-1185">Reference proteome</keyword>
<dbReference type="RefSeq" id="XP_002110937.1">
    <property type="nucleotide sequence ID" value="XM_002110901.1"/>
</dbReference>
<dbReference type="PANTHER" id="PTHR43157:SF31">
    <property type="entry name" value="PHOSPHATIDYLINOSITOL-GLYCAN BIOSYNTHESIS CLASS F PROTEIN"/>
    <property type="match status" value="1"/>
</dbReference>
<dbReference type="OrthoDB" id="191139at2759"/>
<dbReference type="EMBL" id="DS985243">
    <property type="protein sequence ID" value="EDV26941.1"/>
    <property type="molecule type" value="Genomic_DNA"/>
</dbReference>
<dbReference type="InParanoid" id="B3RRW5"/>
<proteinExistence type="predicted"/>
<dbReference type="eggNOG" id="KOG1208">
    <property type="taxonomic scope" value="Eukaryota"/>
</dbReference>
<dbReference type="PANTHER" id="PTHR43157">
    <property type="entry name" value="PHOSPHATIDYLINOSITOL-GLYCAN BIOSYNTHESIS CLASS F PROTEIN-RELATED"/>
    <property type="match status" value="1"/>
</dbReference>
<gene>
    <name evidence="2" type="ORF">TRIADDRAFT_54391</name>
</gene>
<evidence type="ECO:0000313" key="3">
    <source>
        <dbReference type="Proteomes" id="UP000009022"/>
    </source>
</evidence>
<dbReference type="GO" id="GO:0016491">
    <property type="term" value="F:oxidoreductase activity"/>
    <property type="evidence" value="ECO:0007669"/>
    <property type="project" value="UniProtKB-KW"/>
</dbReference>
<dbReference type="GeneID" id="6751633"/>
<dbReference type="PhylomeDB" id="B3RRW5"/>
<keyword evidence="1" id="KW-0560">Oxidoreductase</keyword>
<dbReference type="Gene3D" id="3.40.50.720">
    <property type="entry name" value="NAD(P)-binding Rossmann-like Domain"/>
    <property type="match status" value="1"/>
</dbReference>
<sequence length="318" mass="35434">MGNKATKLSLPENISLNNVTAIVTGANRGIGYGITLALARMGATVILACRSQESAKESRRSIREYCILCEEEFQELKLQFMPLDLSSLRSIYKFIEDVKSLDKPIQLLICNAGIGNASQGYTEDGYERHFQINYLGHCLIALELLPIMNKSGEDIRIVQVSSLAHSMGKLDFNNVQGNKSYSRIQMYSNSKLFQIMFMFSLQQKITGSNIGILSVHPGVVATEINRNFQDSFLWRNFDNVLKGIGMMKDCKDGASSAIIAAVSPAFKGCSGIYISDRKCVATSKLSRNTGQQQKLWDYTIGLLKEYLSEESLKFVEEN</sequence>
<dbReference type="OMA" id="MMCPGMV"/>
<dbReference type="Proteomes" id="UP000009022">
    <property type="component" value="Unassembled WGS sequence"/>
</dbReference>
<dbReference type="PRINTS" id="PR00081">
    <property type="entry name" value="GDHRDH"/>
</dbReference>
<accession>B3RRW5</accession>
<dbReference type="SUPFAM" id="SSF51735">
    <property type="entry name" value="NAD(P)-binding Rossmann-fold domains"/>
    <property type="match status" value="1"/>
</dbReference>
<reference evidence="2 3" key="1">
    <citation type="journal article" date="2008" name="Nature">
        <title>The Trichoplax genome and the nature of placozoans.</title>
        <authorList>
            <person name="Srivastava M."/>
            <person name="Begovic E."/>
            <person name="Chapman J."/>
            <person name="Putnam N.H."/>
            <person name="Hellsten U."/>
            <person name="Kawashima T."/>
            <person name="Kuo A."/>
            <person name="Mitros T."/>
            <person name="Salamov A."/>
            <person name="Carpenter M.L."/>
            <person name="Signorovitch A.Y."/>
            <person name="Moreno M.A."/>
            <person name="Kamm K."/>
            <person name="Grimwood J."/>
            <person name="Schmutz J."/>
            <person name="Shapiro H."/>
            <person name="Grigoriev I.V."/>
            <person name="Buss L.W."/>
            <person name="Schierwater B."/>
            <person name="Dellaporta S.L."/>
            <person name="Rokhsar D.S."/>
        </authorList>
    </citation>
    <scope>NUCLEOTIDE SEQUENCE [LARGE SCALE GENOMIC DNA]</scope>
    <source>
        <strain evidence="2 3">Grell-BS-1999</strain>
    </source>
</reference>
<organism evidence="2 3">
    <name type="scientific">Trichoplax adhaerens</name>
    <name type="common">Trichoplax reptans</name>
    <dbReference type="NCBI Taxonomy" id="10228"/>
    <lineage>
        <taxon>Eukaryota</taxon>
        <taxon>Metazoa</taxon>
        <taxon>Placozoa</taxon>
        <taxon>Uniplacotomia</taxon>
        <taxon>Trichoplacea</taxon>
        <taxon>Trichoplacidae</taxon>
        <taxon>Trichoplax</taxon>
    </lineage>
</organism>
<dbReference type="HOGENOM" id="CLU_010194_44_4_1"/>
<dbReference type="InterPro" id="IPR036291">
    <property type="entry name" value="NAD(P)-bd_dom_sf"/>
</dbReference>
<protein>
    <submittedName>
        <fullName evidence="2">Uncharacterized protein</fullName>
    </submittedName>
</protein>
<dbReference type="KEGG" id="tad:TRIADDRAFT_54391"/>
<name>B3RRW5_TRIAD</name>
<dbReference type="Pfam" id="PF00106">
    <property type="entry name" value="adh_short"/>
    <property type="match status" value="1"/>
</dbReference>
<dbReference type="STRING" id="10228.B3RRW5"/>
<evidence type="ECO:0000313" key="2">
    <source>
        <dbReference type="EMBL" id="EDV26941.1"/>
    </source>
</evidence>
<dbReference type="CDD" id="cd05327">
    <property type="entry name" value="retinol-DH_like_SDR_c_like"/>
    <property type="match status" value="1"/>
</dbReference>
<dbReference type="InterPro" id="IPR002347">
    <property type="entry name" value="SDR_fam"/>
</dbReference>
<dbReference type="CTD" id="6751633"/>
<dbReference type="AlphaFoldDB" id="B3RRW5"/>
<evidence type="ECO:0000256" key="1">
    <source>
        <dbReference type="ARBA" id="ARBA00023002"/>
    </source>
</evidence>